<proteinExistence type="predicted"/>
<protein>
    <submittedName>
        <fullName evidence="1">Uncharacterized protein</fullName>
    </submittedName>
</protein>
<organism evidence="1 2">
    <name type="scientific">Roseicella frigidaeris</name>
    <dbReference type="NCBI Taxonomy" id="2230885"/>
    <lineage>
        <taxon>Bacteria</taxon>
        <taxon>Pseudomonadati</taxon>
        <taxon>Pseudomonadota</taxon>
        <taxon>Alphaproteobacteria</taxon>
        <taxon>Acetobacterales</taxon>
        <taxon>Roseomonadaceae</taxon>
        <taxon>Roseicella</taxon>
    </lineage>
</organism>
<dbReference type="Proteomes" id="UP000249065">
    <property type="component" value="Unassembled WGS sequence"/>
</dbReference>
<dbReference type="InterPro" id="IPR008018">
    <property type="entry name" value="Phage_tail_attach_FII"/>
</dbReference>
<dbReference type="RefSeq" id="WP_111471748.1">
    <property type="nucleotide sequence ID" value="NZ_QLIX01000021.1"/>
</dbReference>
<dbReference type="OrthoDB" id="8410231at2"/>
<evidence type="ECO:0000313" key="1">
    <source>
        <dbReference type="EMBL" id="RAI57050.1"/>
    </source>
</evidence>
<evidence type="ECO:0000313" key="2">
    <source>
        <dbReference type="Proteomes" id="UP000249065"/>
    </source>
</evidence>
<accession>A0A327M2D5</accession>
<dbReference type="AlphaFoldDB" id="A0A327M2D5"/>
<dbReference type="GO" id="GO:0019068">
    <property type="term" value="P:virion assembly"/>
    <property type="evidence" value="ECO:0007669"/>
    <property type="project" value="InterPro"/>
</dbReference>
<gene>
    <name evidence="1" type="ORF">DOO78_20515</name>
</gene>
<dbReference type="Pfam" id="PF05354">
    <property type="entry name" value="Phage_attach"/>
    <property type="match status" value="1"/>
</dbReference>
<keyword evidence="2" id="KW-1185">Reference proteome</keyword>
<name>A0A327M2D5_9PROT</name>
<reference evidence="2" key="1">
    <citation type="submission" date="2018-06" db="EMBL/GenBank/DDBJ databases">
        <authorList>
            <person name="Khan S.A."/>
        </authorList>
    </citation>
    <scope>NUCLEOTIDE SEQUENCE [LARGE SCALE GENOMIC DNA]</scope>
    <source>
        <strain evidence="2">DB-1506</strain>
    </source>
</reference>
<sequence>MGVFDDALVVLAADPNLGVEATYRAAGTGAPMSLRVLRSNPDRVADAFDTPLLRATDVLTVSIALLAAVEAGDTFAIGADLLTVDSGERDAAGVAWRVLCRR</sequence>
<comment type="caution">
    <text evidence="1">The sequence shown here is derived from an EMBL/GenBank/DDBJ whole genome shotgun (WGS) entry which is preliminary data.</text>
</comment>
<dbReference type="EMBL" id="QLIX01000021">
    <property type="protein sequence ID" value="RAI57050.1"/>
    <property type="molecule type" value="Genomic_DNA"/>
</dbReference>